<dbReference type="HOGENOM" id="CLU_023558_0_0_1"/>
<evidence type="ECO:0000256" key="2">
    <source>
        <dbReference type="ARBA" id="ARBA00022490"/>
    </source>
</evidence>
<dbReference type="FunCoup" id="I3MGG7">
    <property type="interactions" value="469"/>
</dbReference>
<feature type="compositionally biased region" description="Low complexity" evidence="5">
    <location>
        <begin position="290"/>
        <end position="309"/>
    </location>
</feature>
<dbReference type="Proteomes" id="UP000005215">
    <property type="component" value="Unassembled WGS sequence"/>
</dbReference>
<feature type="compositionally biased region" description="Low complexity" evidence="5">
    <location>
        <begin position="149"/>
        <end position="165"/>
    </location>
</feature>
<feature type="region of interest" description="Disordered" evidence="5">
    <location>
        <begin position="519"/>
        <end position="584"/>
    </location>
</feature>
<feature type="compositionally biased region" description="Low complexity" evidence="5">
    <location>
        <begin position="465"/>
        <end position="476"/>
    </location>
</feature>
<name>I3MGG7_ICTTR</name>
<evidence type="ECO:0000259" key="6">
    <source>
        <dbReference type="Pfam" id="PF15259"/>
    </source>
</evidence>
<gene>
    <name evidence="7" type="primary">GTSE1</name>
</gene>
<keyword evidence="2" id="KW-0963">Cytoplasm</keyword>
<dbReference type="STRING" id="43179.ENSSTOP00000009855"/>
<feature type="region of interest" description="Disordered" evidence="5">
    <location>
        <begin position="460"/>
        <end position="501"/>
    </location>
</feature>
<dbReference type="GeneTree" id="ENSGT00940000154189"/>
<feature type="compositionally biased region" description="Basic and acidic residues" evidence="5">
    <location>
        <begin position="523"/>
        <end position="537"/>
    </location>
</feature>
<dbReference type="PANTHER" id="PTHR21584">
    <property type="entry name" value="DIFFERENTIAL DISPLAY AND ACTIVATED BY P53 DDA3 /G2 S PHASE EXPRESSED 1"/>
    <property type="match status" value="1"/>
</dbReference>
<accession>I3MGG7</accession>
<dbReference type="PANTHER" id="PTHR21584:SF10">
    <property type="entry name" value="G2 AND S PHASE-EXPRESSED PROTEIN 1"/>
    <property type="match status" value="1"/>
</dbReference>
<dbReference type="GO" id="GO:0005881">
    <property type="term" value="C:cytoplasmic microtubule"/>
    <property type="evidence" value="ECO:0007669"/>
    <property type="project" value="Ensembl"/>
</dbReference>
<comment type="subcellular location">
    <subcellularLocation>
        <location evidence="1">Cytoplasm</location>
        <location evidence="1">Cytoskeleton</location>
    </subcellularLocation>
</comment>
<feature type="region of interest" description="Disordered" evidence="5">
    <location>
        <begin position="149"/>
        <end position="415"/>
    </location>
</feature>
<dbReference type="Pfam" id="PF15259">
    <property type="entry name" value="GTSE1_N"/>
    <property type="match status" value="1"/>
</dbReference>
<evidence type="ECO:0000313" key="7">
    <source>
        <dbReference type="Ensembl" id="ENSSTOP00000009855.3"/>
    </source>
</evidence>
<dbReference type="EMBL" id="AGTP01080744">
    <property type="status" value="NOT_ANNOTATED_CDS"/>
    <property type="molecule type" value="Genomic_DNA"/>
</dbReference>
<evidence type="ECO:0000256" key="5">
    <source>
        <dbReference type="SAM" id="MobiDB-lite"/>
    </source>
</evidence>
<dbReference type="GO" id="GO:0008017">
    <property type="term" value="F:microtubule binding"/>
    <property type="evidence" value="ECO:0007669"/>
    <property type="project" value="TreeGrafter"/>
</dbReference>
<evidence type="ECO:0000256" key="3">
    <source>
        <dbReference type="ARBA" id="ARBA00022553"/>
    </source>
</evidence>
<keyword evidence="4" id="KW-0206">Cytoskeleton</keyword>
<keyword evidence="3" id="KW-0597">Phosphoprotein</keyword>
<dbReference type="InParanoid" id="I3MGG7"/>
<reference evidence="7" key="3">
    <citation type="submission" date="2025-09" db="UniProtKB">
        <authorList>
            <consortium name="Ensembl"/>
        </authorList>
    </citation>
    <scope>IDENTIFICATION</scope>
</reference>
<dbReference type="InterPro" id="IPR032768">
    <property type="entry name" value="GTSE1_N"/>
</dbReference>
<protein>
    <submittedName>
        <fullName evidence="7">G2 and S-phase expressed 1</fullName>
    </submittedName>
</protein>
<proteinExistence type="predicted"/>
<organism evidence="7 8">
    <name type="scientific">Ictidomys tridecemlineatus</name>
    <name type="common">Thirteen-lined ground squirrel</name>
    <name type="synonym">Spermophilus tridecemlineatus</name>
    <dbReference type="NCBI Taxonomy" id="43179"/>
    <lineage>
        <taxon>Eukaryota</taxon>
        <taxon>Metazoa</taxon>
        <taxon>Chordata</taxon>
        <taxon>Craniata</taxon>
        <taxon>Vertebrata</taxon>
        <taxon>Euteleostomi</taxon>
        <taxon>Mammalia</taxon>
        <taxon>Eutheria</taxon>
        <taxon>Euarchontoglires</taxon>
        <taxon>Glires</taxon>
        <taxon>Rodentia</taxon>
        <taxon>Sciuromorpha</taxon>
        <taxon>Sciuridae</taxon>
        <taxon>Xerinae</taxon>
        <taxon>Marmotini</taxon>
        <taxon>Ictidomys</taxon>
    </lineage>
</organism>
<dbReference type="AlphaFoldDB" id="I3MGG7"/>
<feature type="compositionally biased region" description="Polar residues" evidence="5">
    <location>
        <begin position="326"/>
        <end position="336"/>
    </location>
</feature>
<evidence type="ECO:0000313" key="8">
    <source>
        <dbReference type="Proteomes" id="UP000005215"/>
    </source>
</evidence>
<feature type="compositionally biased region" description="Basic and acidic residues" evidence="5">
    <location>
        <begin position="241"/>
        <end position="253"/>
    </location>
</feature>
<sequence>ILLADEKFDFDLSLSSSSANEDDEVFFGPVGHRERCIAASLELNHQISQQPPLPASDGPCTLSPLPAEKFVEVYREARLLALQLESHSREEGVPAAGAGSSWSQGVEKFIQESKLKMKLFEKEEEMEKSPKSLKRETYYLSDSPFQGLPLSGEPLLPASSLALPSTPARVGPVLTQGLPSSSCPLPGEPGAVRPPDQGVPPKRVASKLQLPRASSVRGRPLPSALEKPKTERPASPSRVKLLNEKQPHRDVLLDKPSLALDAVSLPAHGSKRSLPIPSKKTLLKPPGYTGSLTRKSSSSGSVSSRTSSVCASPAAGKAGELAGDPGSSSRPLSSTGKPARMALAMPCPSLPTAPTGASCRPARRANTAESMDGQPRAPSTAPLALPQTPRSGGPRLDSNSMSSSSQPNKIGSIRRQASCLNSKTKVMPTPSNQSERPKFSTGRLCSGVFFVFTRAIAHSTPVRRSSGPTSQSLLSSRGTPTSARRVSALPTPGGWCPSGLPLMTPKTLPRALASPLCAPARRLSSEPQRRSAVRTEPRGASSGRAGGRLAGLSPSGSPSPPPSMPQALQFSPEKNESPFSGDFTGAAQVEAKPGEDTCPGENSAGPPFVCPLTITPQVGSRPPADLPLIDFCSPPEADVALGSASRALIDLTTNTPDVNRNIVGLPRALIDLGSPLVQLSPEADKENVDSPLLKF</sequence>
<reference evidence="8" key="1">
    <citation type="submission" date="2011-11" db="EMBL/GenBank/DDBJ databases">
        <title>The Draft Genome of Spermophilus tridecemlineatus.</title>
        <authorList>
            <consortium name="The Broad Institute Genome Assembly &amp; Analysis Group"/>
            <consortium name="Computational R&amp;D Group"/>
            <consortium name="and Sequencing Platform"/>
            <person name="Di Palma F."/>
            <person name="Alfoldi J."/>
            <person name="Johnson J."/>
            <person name="Berlin A."/>
            <person name="Gnerre S."/>
            <person name="Jaffe D."/>
            <person name="MacCallum I."/>
            <person name="Young S."/>
            <person name="Walker B.J."/>
            <person name="Lindblad-Toh K."/>
        </authorList>
    </citation>
    <scope>NUCLEOTIDE SEQUENCE [LARGE SCALE GENOMIC DNA]</scope>
</reference>
<reference evidence="7" key="2">
    <citation type="submission" date="2025-08" db="UniProtKB">
        <authorList>
            <consortium name="Ensembl"/>
        </authorList>
    </citation>
    <scope>IDENTIFICATION</scope>
</reference>
<dbReference type="Ensembl" id="ENSSTOT00000010986.3">
    <property type="protein sequence ID" value="ENSSTOP00000009855.3"/>
    <property type="gene ID" value="ENSSTOG00000010979.3"/>
</dbReference>
<evidence type="ECO:0000256" key="4">
    <source>
        <dbReference type="ARBA" id="ARBA00023212"/>
    </source>
</evidence>
<dbReference type="InterPro" id="IPR026657">
    <property type="entry name" value="DDA3/GTSE-1"/>
</dbReference>
<keyword evidence="8" id="KW-1185">Reference proteome</keyword>
<evidence type="ECO:0000256" key="1">
    <source>
        <dbReference type="ARBA" id="ARBA00004245"/>
    </source>
</evidence>
<feature type="domain" description="G2 and S phase-expressed protein 1 N-terminal" evidence="6">
    <location>
        <begin position="2"/>
        <end position="143"/>
    </location>
</feature>